<dbReference type="AlphaFoldDB" id="A0A7C7D3C0"/>
<evidence type="ECO:0000313" key="2">
    <source>
        <dbReference type="Proteomes" id="UP000553059"/>
    </source>
</evidence>
<dbReference type="EMBL" id="DUTF01000007">
    <property type="protein sequence ID" value="HHY25176.1"/>
    <property type="molecule type" value="Genomic_DNA"/>
</dbReference>
<organism evidence="1 2">
    <name type="scientific">Desulfitobacterium dehalogenans</name>
    <dbReference type="NCBI Taxonomy" id="36854"/>
    <lineage>
        <taxon>Bacteria</taxon>
        <taxon>Bacillati</taxon>
        <taxon>Bacillota</taxon>
        <taxon>Clostridia</taxon>
        <taxon>Eubacteriales</taxon>
        <taxon>Desulfitobacteriaceae</taxon>
        <taxon>Desulfitobacterium</taxon>
    </lineage>
</organism>
<sequence length="57" mass="6410">MAKYKLPKSEELSKIDYKPGSTDWMDTPVTTPFEPGTFCWGAKGRNLETVGFPNARD</sequence>
<comment type="caution">
    <text evidence="1">The sequence shown here is derived from an EMBL/GenBank/DDBJ whole genome shotgun (WGS) entry which is preliminary data.</text>
</comment>
<name>A0A7C7D3C0_9FIRM</name>
<protein>
    <submittedName>
        <fullName evidence="1">(Fe-S)-binding protein</fullName>
    </submittedName>
</protein>
<reference evidence="1 2" key="1">
    <citation type="journal article" date="2020" name="Biotechnol. Biofuels">
        <title>New insights from the biogas microbiome by comprehensive genome-resolved metagenomics of nearly 1600 species originating from multiple anaerobic digesters.</title>
        <authorList>
            <person name="Campanaro S."/>
            <person name="Treu L."/>
            <person name="Rodriguez-R L.M."/>
            <person name="Kovalovszki A."/>
            <person name="Ziels R.M."/>
            <person name="Maus I."/>
            <person name="Zhu X."/>
            <person name="Kougias P.G."/>
            <person name="Basile A."/>
            <person name="Luo G."/>
            <person name="Schluter A."/>
            <person name="Konstantinidis K.T."/>
            <person name="Angelidaki I."/>
        </authorList>
    </citation>
    <scope>NUCLEOTIDE SEQUENCE [LARGE SCALE GENOMIC DNA]</scope>
    <source>
        <strain evidence="1">AS05jafATM_4</strain>
    </source>
</reference>
<proteinExistence type="predicted"/>
<evidence type="ECO:0000313" key="1">
    <source>
        <dbReference type="EMBL" id="HHY25176.1"/>
    </source>
</evidence>
<accession>A0A7C7D3C0</accession>
<gene>
    <name evidence="1" type="ORF">GX523_00220</name>
</gene>
<feature type="non-terminal residue" evidence="1">
    <location>
        <position position="57"/>
    </location>
</feature>
<dbReference type="Proteomes" id="UP000553059">
    <property type="component" value="Unassembled WGS sequence"/>
</dbReference>